<proteinExistence type="inferred from homology"/>
<dbReference type="InterPro" id="IPR036188">
    <property type="entry name" value="FAD/NAD-bd_sf"/>
</dbReference>
<dbReference type="NCBIfam" id="TIGR01988">
    <property type="entry name" value="Ubi-OHases"/>
    <property type="match status" value="1"/>
</dbReference>
<gene>
    <name evidence="9" type="ORF">CJP73_00785</name>
</gene>
<dbReference type="InterPro" id="IPR002938">
    <property type="entry name" value="FAD-bd"/>
</dbReference>
<evidence type="ECO:0000313" key="9">
    <source>
        <dbReference type="EMBL" id="RIY42015.1"/>
    </source>
</evidence>
<dbReference type="OrthoDB" id="9769565at2"/>
<evidence type="ECO:0000256" key="6">
    <source>
        <dbReference type="ARBA" id="ARBA00023002"/>
    </source>
</evidence>
<organism evidence="9 10">
    <name type="scientific">Neopusillimonas maritima</name>
    <dbReference type="NCBI Taxonomy" id="2026239"/>
    <lineage>
        <taxon>Bacteria</taxon>
        <taxon>Pseudomonadati</taxon>
        <taxon>Pseudomonadota</taxon>
        <taxon>Betaproteobacteria</taxon>
        <taxon>Burkholderiales</taxon>
        <taxon>Alcaligenaceae</taxon>
        <taxon>Neopusillimonas</taxon>
    </lineage>
</organism>
<feature type="domain" description="FAD-binding" evidence="8">
    <location>
        <begin position="191"/>
        <end position="331"/>
    </location>
</feature>
<comment type="pathway">
    <text evidence="2">Cofactor biosynthesis; ubiquinone biosynthesis.</text>
</comment>
<dbReference type="GO" id="GO:0008681">
    <property type="term" value="F:2-octaprenyl-6-methoxyphenol hydroxylase activity"/>
    <property type="evidence" value="ECO:0007669"/>
    <property type="project" value="TreeGrafter"/>
</dbReference>
<evidence type="ECO:0000256" key="7">
    <source>
        <dbReference type="ARBA" id="ARBA00023033"/>
    </source>
</evidence>
<evidence type="ECO:0000256" key="2">
    <source>
        <dbReference type="ARBA" id="ARBA00004749"/>
    </source>
</evidence>
<dbReference type="PRINTS" id="PR00420">
    <property type="entry name" value="RNGMNOXGNASE"/>
</dbReference>
<keyword evidence="4" id="KW-0285">Flavoprotein</keyword>
<dbReference type="Pfam" id="PF01494">
    <property type="entry name" value="FAD_binding_3"/>
    <property type="match status" value="1"/>
</dbReference>
<dbReference type="GO" id="GO:0006744">
    <property type="term" value="P:ubiquinone biosynthetic process"/>
    <property type="evidence" value="ECO:0007669"/>
    <property type="project" value="UniProtKB-UniPathway"/>
</dbReference>
<evidence type="ECO:0000259" key="8">
    <source>
        <dbReference type="Pfam" id="PF01494"/>
    </source>
</evidence>
<dbReference type="GO" id="GO:0071949">
    <property type="term" value="F:FAD binding"/>
    <property type="evidence" value="ECO:0007669"/>
    <property type="project" value="InterPro"/>
</dbReference>
<comment type="similarity">
    <text evidence="3">Belongs to the UbiH/COQ6 family.</text>
</comment>
<keyword evidence="7 9" id="KW-0503">Monooxygenase</keyword>
<sequence>MSDPDYDIVITGAGPVGSALALMLAHYAPQPERIALVGASFMRRGASPNEASDPRSIAVNHGSIELLRKLKAWPAHYRPIETVHVSQQGRLGRTVIQHTDLNVAELGGVVNYTDLLTELHHSLASSGISCIELKHAALQLNEYPEVLADTRRIQAYMGVQSDGIRPKGLNKQYDQCAVLTVVKAGEPRPGWAFERFTRQGPLALLPHPSGANHYGVVWCCRPDTAAQLRDAPDTDFNTQLQSIFGERLGTLSVLGERAVYPLSLHAGPTRIGRRGIAIGNAAQTLHPVAGQGLNLGLRDAAQLAHTLRFWLTQPSQDPGPILEHYTQLRKPDRWLTTGITDFLPRIFSTKQPLVEHAAGLALFGMDLSLGARMPLAHHLLQGLRR</sequence>
<dbReference type="SUPFAM" id="SSF51905">
    <property type="entry name" value="FAD/NAD(P)-binding domain"/>
    <property type="match status" value="1"/>
</dbReference>
<dbReference type="InterPro" id="IPR051205">
    <property type="entry name" value="UbiH/COQ6_monooxygenase"/>
</dbReference>
<dbReference type="UniPathway" id="UPA00232"/>
<dbReference type="PROSITE" id="PS01304">
    <property type="entry name" value="UBIH"/>
    <property type="match status" value="1"/>
</dbReference>
<comment type="cofactor">
    <cofactor evidence="1">
        <name>FAD</name>
        <dbReference type="ChEBI" id="CHEBI:57692"/>
    </cofactor>
</comment>
<keyword evidence="6" id="KW-0560">Oxidoreductase</keyword>
<evidence type="ECO:0000256" key="4">
    <source>
        <dbReference type="ARBA" id="ARBA00022630"/>
    </source>
</evidence>
<dbReference type="InterPro" id="IPR018168">
    <property type="entry name" value="Ubi_Hdrlase_CS"/>
</dbReference>
<comment type="caution">
    <text evidence="9">The sequence shown here is derived from an EMBL/GenBank/DDBJ whole genome shotgun (WGS) entry which is preliminary data.</text>
</comment>
<evidence type="ECO:0000256" key="5">
    <source>
        <dbReference type="ARBA" id="ARBA00022827"/>
    </source>
</evidence>
<dbReference type="InterPro" id="IPR010971">
    <property type="entry name" value="UbiH/COQ6"/>
</dbReference>
<evidence type="ECO:0000313" key="10">
    <source>
        <dbReference type="Proteomes" id="UP000266206"/>
    </source>
</evidence>
<reference evidence="9 10" key="1">
    <citation type="submission" date="2017-08" db="EMBL/GenBank/DDBJ databases">
        <title>Pusillimonas indicus sp. nov., a member of the family Alcaligenaceae isolated from surface seawater.</title>
        <authorList>
            <person name="Li J."/>
        </authorList>
    </citation>
    <scope>NUCLEOTIDE SEQUENCE [LARGE SCALE GENOMIC DNA]</scope>
    <source>
        <strain evidence="9 10">L52-1-41</strain>
    </source>
</reference>
<evidence type="ECO:0000256" key="3">
    <source>
        <dbReference type="ARBA" id="ARBA00005349"/>
    </source>
</evidence>
<dbReference type="EMBL" id="NQYH01000001">
    <property type="protein sequence ID" value="RIY42015.1"/>
    <property type="molecule type" value="Genomic_DNA"/>
</dbReference>
<dbReference type="Gene3D" id="3.30.9.10">
    <property type="entry name" value="D-Amino Acid Oxidase, subunit A, domain 2"/>
    <property type="match status" value="1"/>
</dbReference>
<dbReference type="PANTHER" id="PTHR43876">
    <property type="entry name" value="UBIQUINONE BIOSYNTHESIS MONOOXYGENASE COQ6, MITOCHONDRIAL"/>
    <property type="match status" value="1"/>
</dbReference>
<keyword evidence="5" id="KW-0274">FAD</keyword>
<dbReference type="Proteomes" id="UP000266206">
    <property type="component" value="Unassembled WGS sequence"/>
</dbReference>
<dbReference type="AlphaFoldDB" id="A0A3A1YWT4"/>
<accession>A0A3A1YWT4</accession>
<dbReference type="RefSeq" id="WP_119515235.1">
    <property type="nucleotide sequence ID" value="NZ_NQYH01000001.1"/>
</dbReference>
<dbReference type="Gene3D" id="3.50.50.60">
    <property type="entry name" value="FAD/NAD(P)-binding domain"/>
    <property type="match status" value="2"/>
</dbReference>
<dbReference type="PANTHER" id="PTHR43876:SF8">
    <property type="entry name" value="2-OCTAPRENYL-6-METHOXYPHENOL HYDROXYLASE"/>
    <property type="match status" value="1"/>
</dbReference>
<name>A0A3A1YWT4_9BURK</name>
<evidence type="ECO:0000256" key="1">
    <source>
        <dbReference type="ARBA" id="ARBA00001974"/>
    </source>
</evidence>
<protein>
    <submittedName>
        <fullName evidence="9">Monooxygenase</fullName>
    </submittedName>
</protein>